<dbReference type="GO" id="GO:0016787">
    <property type="term" value="F:hydrolase activity"/>
    <property type="evidence" value="ECO:0007669"/>
    <property type="project" value="UniProtKB-KW"/>
</dbReference>
<gene>
    <name evidence="1" type="ORF">OBE_07842</name>
</gene>
<accession>K1SYI2</accession>
<dbReference type="PANTHER" id="PTHR47478">
    <property type="match status" value="1"/>
</dbReference>
<dbReference type="AlphaFoldDB" id="K1SYI2"/>
<dbReference type="InterPro" id="IPR036412">
    <property type="entry name" value="HAD-like_sf"/>
</dbReference>
<reference evidence="1" key="1">
    <citation type="journal article" date="2013" name="Environ. Microbiol.">
        <title>Microbiota from the distal guts of lean and obese adolescents exhibit partial functional redundancy besides clear differences in community structure.</title>
        <authorList>
            <person name="Ferrer M."/>
            <person name="Ruiz A."/>
            <person name="Lanza F."/>
            <person name="Haange S.B."/>
            <person name="Oberbach A."/>
            <person name="Till H."/>
            <person name="Bargiela R."/>
            <person name="Campoy C."/>
            <person name="Segura M.T."/>
            <person name="Richter M."/>
            <person name="von Bergen M."/>
            <person name="Seifert J."/>
            <person name="Suarez A."/>
        </authorList>
    </citation>
    <scope>NUCLEOTIDE SEQUENCE</scope>
</reference>
<keyword evidence="1" id="KW-0378">Hydrolase</keyword>
<dbReference type="InterPro" id="IPR023214">
    <property type="entry name" value="HAD_sf"/>
</dbReference>
<comment type="caution">
    <text evidence="1">The sequence shown here is derived from an EMBL/GenBank/DDBJ whole genome shotgun (WGS) entry which is preliminary data.</text>
</comment>
<sequence>WCVYLGKSGCGKAFAQAAGLCHPGPGVDQPQPCADGGGRPAGRYQGGINAGIDTCWVNFANEENKTGIQPKYTVHSYEELYRIVMEPEELENVGVRNRRHMNEG</sequence>
<name>K1SYI2_9ZZZZ</name>
<protein>
    <submittedName>
        <fullName evidence="1">Nucleoside 5'-monophosphate phosphohydrolase</fullName>
    </submittedName>
</protein>
<dbReference type="SUPFAM" id="SSF56784">
    <property type="entry name" value="HAD-like"/>
    <property type="match status" value="1"/>
</dbReference>
<proteinExistence type="predicted"/>
<feature type="non-terminal residue" evidence="1">
    <location>
        <position position="1"/>
    </location>
</feature>
<evidence type="ECO:0000313" key="1">
    <source>
        <dbReference type="EMBL" id="EKC62708.1"/>
    </source>
</evidence>
<dbReference type="EMBL" id="AJWZ01005391">
    <property type="protein sequence ID" value="EKC62708.1"/>
    <property type="molecule type" value="Genomic_DNA"/>
</dbReference>
<dbReference type="InterPro" id="IPR052550">
    <property type="entry name" value="Pyrimidine_5'-ntase_YjjG"/>
</dbReference>
<dbReference type="Gene3D" id="3.40.50.1000">
    <property type="entry name" value="HAD superfamily/HAD-like"/>
    <property type="match status" value="1"/>
</dbReference>
<dbReference type="PANTHER" id="PTHR47478:SF1">
    <property type="entry name" value="PYRIMIDINE 5'-NUCLEOTIDASE YJJG"/>
    <property type="match status" value="1"/>
</dbReference>
<organism evidence="1">
    <name type="scientific">human gut metagenome</name>
    <dbReference type="NCBI Taxonomy" id="408170"/>
    <lineage>
        <taxon>unclassified sequences</taxon>
        <taxon>metagenomes</taxon>
        <taxon>organismal metagenomes</taxon>
    </lineage>
</organism>